<proteinExistence type="predicted"/>
<gene>
    <name evidence="2" type="ORF">CAGGBEG34_330056</name>
</gene>
<evidence type="ECO:0000313" key="3">
    <source>
        <dbReference type="Proteomes" id="UP000054051"/>
    </source>
</evidence>
<sequence>MTLVEEEVGDALSNLKLQKLVYYAQGFHLALFSRPLFENAIEAWTHGPVIPGLYHAYKQYGAGALPRPVDFDLDIFDRETCELLDEVYQVYGQYSAWMLRDITHQEGPWVQAFNEVGVGAKIEHKAMQDYFRTQLKN</sequence>
<keyword evidence="3" id="KW-1185">Reference proteome</keyword>
<evidence type="ECO:0000313" key="2">
    <source>
        <dbReference type="EMBL" id="CCD29955.1"/>
    </source>
</evidence>
<feature type="domain" description="Antitoxin SocA-like Panacea" evidence="1">
    <location>
        <begin position="17"/>
        <end position="109"/>
    </location>
</feature>
<name>G2JB03_9BURK</name>
<dbReference type="Pfam" id="PF13274">
    <property type="entry name" value="SocA_Panacea"/>
    <property type="match status" value="1"/>
</dbReference>
<evidence type="ECO:0000259" key="1">
    <source>
        <dbReference type="Pfam" id="PF13274"/>
    </source>
</evidence>
<dbReference type="eggNOG" id="COG3600">
    <property type="taxonomic scope" value="Bacteria"/>
</dbReference>
<dbReference type="Proteomes" id="UP000054051">
    <property type="component" value="Unassembled WGS sequence"/>
</dbReference>
<dbReference type="AlphaFoldDB" id="G2JB03"/>
<reference evidence="2 3" key="1">
    <citation type="submission" date="2011-08" db="EMBL/GenBank/DDBJ databases">
        <title>The genome of the obligate endobacterium of an arbuscular mycorrhizal fungus reveals an interphylum network of nutritional interactions.</title>
        <authorList>
            <person name="Ghignone S."/>
            <person name="Salvioli A."/>
            <person name="Anca I."/>
            <person name="Lumini E."/>
            <person name="Ortu G."/>
            <person name="Petiti L."/>
            <person name="Cruveiller S."/>
            <person name="Bianciotto V."/>
            <person name="Piffanelli P."/>
            <person name="Lanfranco L."/>
            <person name="Bonfante P."/>
        </authorList>
    </citation>
    <scope>NUCLEOTIDE SEQUENCE [LARGE SCALE GENOMIC DNA]</scope>
    <source>
        <strain evidence="2 3">BEG34</strain>
    </source>
</reference>
<comment type="caution">
    <text evidence="2">The sequence shown here is derived from an EMBL/GenBank/DDBJ whole genome shotgun (WGS) entry which is preliminary data.</text>
</comment>
<dbReference type="EMBL" id="CAFB01000051">
    <property type="protein sequence ID" value="CCD29955.1"/>
    <property type="molecule type" value="Genomic_DNA"/>
</dbReference>
<protein>
    <submittedName>
        <fullName evidence="2">Phage-associated protein</fullName>
    </submittedName>
</protein>
<accession>G2JB03</accession>
<dbReference type="InterPro" id="IPR025272">
    <property type="entry name" value="SocA_Panacea"/>
</dbReference>
<organism evidence="2 3">
    <name type="scientific">Candidatus Glomeribacter gigasporarum BEG34</name>
    <dbReference type="NCBI Taxonomy" id="1070319"/>
    <lineage>
        <taxon>Bacteria</taxon>
        <taxon>Pseudomonadati</taxon>
        <taxon>Pseudomonadota</taxon>
        <taxon>Betaproteobacteria</taxon>
        <taxon>Burkholderiales</taxon>
        <taxon>Burkholderiaceae</taxon>
        <taxon>Candidatus Glomeribacter</taxon>
    </lineage>
</organism>
<dbReference type="OrthoDB" id="9799173at2"/>